<proteinExistence type="predicted"/>
<evidence type="ECO:0000313" key="1">
    <source>
        <dbReference type="EMBL" id="MCI85485.1"/>
    </source>
</evidence>
<comment type="caution">
    <text evidence="1">The sequence shown here is derived from an EMBL/GenBank/DDBJ whole genome shotgun (WGS) entry which is preliminary data.</text>
</comment>
<dbReference type="Proteomes" id="UP000265520">
    <property type="component" value="Unassembled WGS sequence"/>
</dbReference>
<name>A0A392VF50_9FABA</name>
<protein>
    <submittedName>
        <fullName evidence="1">Uncharacterized protein</fullName>
    </submittedName>
</protein>
<dbReference type="EMBL" id="LXQA011116513">
    <property type="protein sequence ID" value="MCI85485.1"/>
    <property type="molecule type" value="Genomic_DNA"/>
</dbReference>
<organism evidence="1 2">
    <name type="scientific">Trifolium medium</name>
    <dbReference type="NCBI Taxonomy" id="97028"/>
    <lineage>
        <taxon>Eukaryota</taxon>
        <taxon>Viridiplantae</taxon>
        <taxon>Streptophyta</taxon>
        <taxon>Embryophyta</taxon>
        <taxon>Tracheophyta</taxon>
        <taxon>Spermatophyta</taxon>
        <taxon>Magnoliopsida</taxon>
        <taxon>eudicotyledons</taxon>
        <taxon>Gunneridae</taxon>
        <taxon>Pentapetalae</taxon>
        <taxon>rosids</taxon>
        <taxon>fabids</taxon>
        <taxon>Fabales</taxon>
        <taxon>Fabaceae</taxon>
        <taxon>Papilionoideae</taxon>
        <taxon>50 kb inversion clade</taxon>
        <taxon>NPAAA clade</taxon>
        <taxon>Hologalegina</taxon>
        <taxon>IRL clade</taxon>
        <taxon>Trifolieae</taxon>
        <taxon>Trifolium</taxon>
    </lineage>
</organism>
<sequence length="16" mass="1661">GNAAQHAGCLVRVDFC</sequence>
<feature type="non-terminal residue" evidence="1">
    <location>
        <position position="1"/>
    </location>
</feature>
<reference evidence="1 2" key="1">
    <citation type="journal article" date="2018" name="Front. Plant Sci.">
        <title>Red Clover (Trifolium pratense) and Zigzag Clover (T. medium) - A Picture of Genomic Similarities and Differences.</title>
        <authorList>
            <person name="Dluhosova J."/>
            <person name="Istvanek J."/>
            <person name="Nedelnik J."/>
            <person name="Repkova J."/>
        </authorList>
    </citation>
    <scope>NUCLEOTIDE SEQUENCE [LARGE SCALE GENOMIC DNA]</scope>
    <source>
        <strain evidence="2">cv. 10/8</strain>
        <tissue evidence="1">Leaf</tissue>
    </source>
</reference>
<dbReference type="AlphaFoldDB" id="A0A392VF50"/>
<evidence type="ECO:0000313" key="2">
    <source>
        <dbReference type="Proteomes" id="UP000265520"/>
    </source>
</evidence>
<accession>A0A392VF50</accession>
<keyword evidence="2" id="KW-1185">Reference proteome</keyword>